<sequence>MGLIFFCFIKGVSIRFLCEQRKKLPCSFVFDGPVIVSIRFLCEQRKKR</sequence>
<comment type="caution">
    <text evidence="1">The sequence shown here is derived from an EMBL/GenBank/DDBJ whole genome shotgun (WGS) entry which is preliminary data.</text>
</comment>
<reference evidence="1 2" key="1">
    <citation type="submission" date="2013-01" db="EMBL/GenBank/DDBJ databases">
        <authorList>
            <person name="Harkins D.M."/>
            <person name="Durkin A.S."/>
            <person name="Brinkac L.M."/>
            <person name="Haft D.H."/>
            <person name="Selengut J.D."/>
            <person name="Sanka R."/>
            <person name="DePew J."/>
            <person name="Purushe J."/>
            <person name="Galloway R.L."/>
            <person name="Vinetz J.M."/>
            <person name="Sutton G.G."/>
            <person name="Nierman W.C."/>
            <person name="Fouts D.E."/>
        </authorList>
    </citation>
    <scope>NUCLEOTIDE SEQUENCE [LARGE SCALE GENOMIC DNA]</scope>
    <source>
        <strain evidence="1 2">Nikolaevo</strain>
    </source>
</reference>
<evidence type="ECO:0000313" key="1">
    <source>
        <dbReference type="EMBL" id="EMK22649.1"/>
    </source>
</evidence>
<protein>
    <submittedName>
        <fullName evidence="1">Uncharacterized protein</fullName>
    </submittedName>
</protein>
<dbReference type="AlphaFoldDB" id="M6F9F6"/>
<name>M6F9F6_9LEPT</name>
<gene>
    <name evidence="1" type="ORF">LEP1GSC008_3497</name>
</gene>
<dbReference type="EMBL" id="ANCE01000163">
    <property type="protein sequence ID" value="EMK22649.1"/>
    <property type="molecule type" value="Genomic_DNA"/>
</dbReference>
<dbReference type="Proteomes" id="UP000011980">
    <property type="component" value="Unassembled WGS sequence"/>
</dbReference>
<accession>M6F9F6</accession>
<organism evidence="1 2">
    <name type="scientific">Leptospira kirschneri serovar Bulgarica str. Nikolaevo</name>
    <dbReference type="NCBI Taxonomy" id="1240687"/>
    <lineage>
        <taxon>Bacteria</taxon>
        <taxon>Pseudomonadati</taxon>
        <taxon>Spirochaetota</taxon>
        <taxon>Spirochaetia</taxon>
        <taxon>Leptospirales</taxon>
        <taxon>Leptospiraceae</taxon>
        <taxon>Leptospira</taxon>
    </lineage>
</organism>
<proteinExistence type="predicted"/>
<evidence type="ECO:0000313" key="2">
    <source>
        <dbReference type="Proteomes" id="UP000011980"/>
    </source>
</evidence>